<proteinExistence type="predicted"/>
<evidence type="ECO:0008006" key="4">
    <source>
        <dbReference type="Google" id="ProtNLM"/>
    </source>
</evidence>
<reference evidence="2 3" key="1">
    <citation type="submission" date="2016-10" db="EMBL/GenBank/DDBJ databases">
        <authorList>
            <person name="de Groot N.N."/>
        </authorList>
    </citation>
    <scope>NUCLEOTIDE SEQUENCE [LARGE SCALE GENOMIC DNA]</scope>
    <source>
        <strain evidence="2 3">CPCC 202808</strain>
    </source>
</reference>
<name>A0A1I3BVV0_9ACTN</name>
<accession>A0A1I3BVV0</accession>
<keyword evidence="1" id="KW-1133">Transmembrane helix</keyword>
<dbReference type="EMBL" id="FOOI01000027">
    <property type="protein sequence ID" value="SFH66478.1"/>
    <property type="molecule type" value="Genomic_DNA"/>
</dbReference>
<feature type="transmembrane region" description="Helical" evidence="1">
    <location>
        <begin position="12"/>
        <end position="32"/>
    </location>
</feature>
<evidence type="ECO:0000256" key="1">
    <source>
        <dbReference type="SAM" id="Phobius"/>
    </source>
</evidence>
<evidence type="ECO:0000313" key="3">
    <source>
        <dbReference type="Proteomes" id="UP000199052"/>
    </source>
</evidence>
<gene>
    <name evidence="2" type="ORF">SAMN05421678_12730</name>
</gene>
<dbReference type="AlphaFoldDB" id="A0A1I3BVV0"/>
<sequence length="162" mass="17374">MGSGGQRAPRSVIPALVAAALFAALAIVLGYARYVLATHGQIAEGVVLDRTRAPYWVGKGSDGPRITVRFTTKDGRQVEDWTGDFVDDPPVGKGDPIRVVYDPDDPSMFQDVRWGGDYLGPAVFGGGAVVSAAFALWDLRPDRTARHRSHGRSSRAHADADD</sequence>
<feature type="transmembrane region" description="Helical" evidence="1">
    <location>
        <begin position="118"/>
        <end position="139"/>
    </location>
</feature>
<organism evidence="2 3">
    <name type="scientific">Actinopolymorpha cephalotaxi</name>
    <dbReference type="NCBI Taxonomy" id="504797"/>
    <lineage>
        <taxon>Bacteria</taxon>
        <taxon>Bacillati</taxon>
        <taxon>Actinomycetota</taxon>
        <taxon>Actinomycetes</taxon>
        <taxon>Propionibacteriales</taxon>
        <taxon>Actinopolymorphaceae</taxon>
        <taxon>Actinopolymorpha</taxon>
    </lineage>
</organism>
<keyword evidence="1" id="KW-0472">Membrane</keyword>
<keyword evidence="1" id="KW-0812">Transmembrane</keyword>
<dbReference type="Proteomes" id="UP000199052">
    <property type="component" value="Unassembled WGS sequence"/>
</dbReference>
<protein>
    <recommendedName>
        <fullName evidence="4">DUF3592 domain-containing protein</fullName>
    </recommendedName>
</protein>
<evidence type="ECO:0000313" key="2">
    <source>
        <dbReference type="EMBL" id="SFH66478.1"/>
    </source>
</evidence>